<dbReference type="PROSITE" id="PS50221">
    <property type="entry name" value="GAIN_B"/>
    <property type="match status" value="1"/>
</dbReference>
<dbReference type="SMART" id="SM00303">
    <property type="entry name" value="GPS"/>
    <property type="match status" value="1"/>
</dbReference>
<dbReference type="EMBL" id="GG745351">
    <property type="protein sequence ID" value="KNE66802.1"/>
    <property type="molecule type" value="Genomic_DNA"/>
</dbReference>
<evidence type="ECO:0000256" key="2">
    <source>
        <dbReference type="ARBA" id="ARBA00022692"/>
    </source>
</evidence>
<name>A0A0L0SWB5_ALLM3</name>
<evidence type="ECO:0000313" key="10">
    <source>
        <dbReference type="EMBL" id="KNE66802.1"/>
    </source>
</evidence>
<feature type="compositionally biased region" description="Basic and acidic residues" evidence="7">
    <location>
        <begin position="7"/>
        <end position="17"/>
    </location>
</feature>
<proteinExistence type="predicted"/>
<evidence type="ECO:0000256" key="5">
    <source>
        <dbReference type="ARBA" id="ARBA00023136"/>
    </source>
</evidence>
<accession>A0A0L0SWB5</accession>
<protein>
    <recommendedName>
        <fullName evidence="9">GAIN-B domain-containing protein</fullName>
    </recommendedName>
</protein>
<dbReference type="Gene3D" id="2.60.220.50">
    <property type="match status" value="1"/>
</dbReference>
<dbReference type="VEuPathDB" id="FungiDB:AMAG_19516"/>
<evidence type="ECO:0000256" key="8">
    <source>
        <dbReference type="SAM" id="Phobius"/>
    </source>
</evidence>
<gene>
    <name evidence="10" type="ORF">AMAG_19516</name>
</gene>
<keyword evidence="6" id="KW-1015">Disulfide bond</keyword>
<dbReference type="GO" id="GO:0005886">
    <property type="term" value="C:plasma membrane"/>
    <property type="evidence" value="ECO:0007669"/>
    <property type="project" value="TreeGrafter"/>
</dbReference>
<evidence type="ECO:0000256" key="7">
    <source>
        <dbReference type="SAM" id="MobiDB-lite"/>
    </source>
</evidence>
<reference evidence="10 11" key="1">
    <citation type="submission" date="2009-11" db="EMBL/GenBank/DDBJ databases">
        <title>Annotation of Allomyces macrogynus ATCC 38327.</title>
        <authorList>
            <consortium name="The Broad Institute Genome Sequencing Platform"/>
            <person name="Russ C."/>
            <person name="Cuomo C."/>
            <person name="Burger G."/>
            <person name="Gray M.W."/>
            <person name="Holland P.W.H."/>
            <person name="King N."/>
            <person name="Lang F.B.F."/>
            <person name="Roger A.J."/>
            <person name="Ruiz-Trillo I."/>
            <person name="Young S.K."/>
            <person name="Zeng Q."/>
            <person name="Gargeya S."/>
            <person name="Fitzgerald M."/>
            <person name="Haas B."/>
            <person name="Abouelleil A."/>
            <person name="Alvarado L."/>
            <person name="Arachchi H.M."/>
            <person name="Berlin A."/>
            <person name="Chapman S.B."/>
            <person name="Gearin G."/>
            <person name="Goldberg J."/>
            <person name="Griggs A."/>
            <person name="Gujja S."/>
            <person name="Hansen M."/>
            <person name="Heiman D."/>
            <person name="Howarth C."/>
            <person name="Larimer J."/>
            <person name="Lui A."/>
            <person name="MacDonald P.J.P."/>
            <person name="McCowen C."/>
            <person name="Montmayeur A."/>
            <person name="Murphy C."/>
            <person name="Neiman D."/>
            <person name="Pearson M."/>
            <person name="Priest M."/>
            <person name="Roberts A."/>
            <person name="Saif S."/>
            <person name="Shea T."/>
            <person name="Sisk P."/>
            <person name="Stolte C."/>
            <person name="Sykes S."/>
            <person name="Wortman J."/>
            <person name="Nusbaum C."/>
            <person name="Birren B."/>
        </authorList>
    </citation>
    <scope>NUCLEOTIDE SEQUENCE [LARGE SCALE GENOMIC DNA]</scope>
    <source>
        <strain evidence="10 11">ATCC 38327</strain>
    </source>
</reference>
<dbReference type="OrthoDB" id="5599681at2759"/>
<dbReference type="AlphaFoldDB" id="A0A0L0SWB5"/>
<evidence type="ECO:0000259" key="9">
    <source>
        <dbReference type="PROSITE" id="PS50221"/>
    </source>
</evidence>
<feature type="domain" description="GAIN-B" evidence="9">
    <location>
        <begin position="772"/>
        <end position="921"/>
    </location>
</feature>
<keyword evidence="2 8" id="KW-0812">Transmembrane</keyword>
<evidence type="ECO:0000313" key="11">
    <source>
        <dbReference type="Proteomes" id="UP000054350"/>
    </source>
</evidence>
<evidence type="ECO:0000256" key="4">
    <source>
        <dbReference type="ARBA" id="ARBA00022989"/>
    </source>
</evidence>
<evidence type="ECO:0000256" key="3">
    <source>
        <dbReference type="ARBA" id="ARBA00022737"/>
    </source>
</evidence>
<dbReference type="Pfam" id="PF01825">
    <property type="entry name" value="GPS"/>
    <property type="match status" value="1"/>
</dbReference>
<sequence length="968" mass="98770">MANGRLLGEHVGRRGPREVATPNASVDSTAFISTQPSDTPTVTAVATAPALLAACDDSPITIDLSQSTSSTGGALRYYYQYQGNSSAAAAAFSAANGTQSFVTVPATAVTVARPLSVRVRGAVVANGIVYSSPQQTVTVTRSPLSAVPQLALATVGFQGRLGDSLSQYLSVGFATCSGIDASAVPFNYSWTLTDPHRDTVTITAIGGTVAGPNLALPFAQLAYGTYTVTGAVSYNGTAYSVSAPLTVVPAPLVASITAGTSVQVAAGRANRLTVAVVDEDNLAGNNTRYTYWWIACDANSGGCQSVGRNKNLIYPARSLTPGAAYNVYCQVTDEGTSLPRRAVARARVTVVDAMVPVVVVARWPVSGAVAASQGVSLWAQVSDPDSGRDLEPKSVAWAIAPNSTASVDLSKLKRNHRYLVIGRDVLPAGQDITFRVTVVLPSGVTTWSDLTVPIAAAPTGGSVAVVNANPANMVNGNPASGIAFNDTFRITTGNWTGGTLPLAYTFGYAVQAPRSGNLVPNDLVLTTSPVVEAVTLPMAAKSVYVVVTDAAGATALTTQQVTLVRGSGAAVSNNSAVLDMAAALLAQARAAVRTNPAAALTTLNTITAMVADLPRSVSRSDRDQIKALTALVLTTSSTAIGNLLPSPETAVRALGVLAALDLKGANATAFAACLDLVESSLAGCRVTVGGVRRSLDARQAQSIARALDNVLQNLGNTAMTGAPALRRRQVPPAAQPAADAVQRVIAQVQALVLASVAGESCAVSSVPTVITTASFTASGRRIAATGTDSGDTTRPVGNFSMALPATMPAGCLDVHAVNWPSLHGSADAALHMVATILSVNAFANGTTTPLSTRALNFTFSTTVNTTAVPAGSAPACVFWDGTQWTSSGCTTAVDPTAPAQVTCTCPMYSDFSVQAQIKAEPVPDAGQTGAIAAGAIVGVVVVGGGGMILWKRRKAGRGYHEAVSSPTL</sequence>
<evidence type="ECO:0000256" key="1">
    <source>
        <dbReference type="ARBA" id="ARBA00004370"/>
    </source>
</evidence>
<dbReference type="InterPro" id="IPR002859">
    <property type="entry name" value="PKD/REJ-like"/>
</dbReference>
<dbReference type="Pfam" id="PF02010">
    <property type="entry name" value="REJ"/>
    <property type="match status" value="1"/>
</dbReference>
<keyword evidence="4 8" id="KW-1133">Transmembrane helix</keyword>
<reference evidence="11" key="2">
    <citation type="submission" date="2009-11" db="EMBL/GenBank/DDBJ databases">
        <title>The Genome Sequence of Allomyces macrogynus strain ATCC 38327.</title>
        <authorList>
            <consortium name="The Broad Institute Genome Sequencing Platform"/>
            <person name="Russ C."/>
            <person name="Cuomo C."/>
            <person name="Shea T."/>
            <person name="Young S.K."/>
            <person name="Zeng Q."/>
            <person name="Koehrsen M."/>
            <person name="Haas B."/>
            <person name="Borodovsky M."/>
            <person name="Guigo R."/>
            <person name="Alvarado L."/>
            <person name="Berlin A."/>
            <person name="Borenstein D."/>
            <person name="Chen Z."/>
            <person name="Engels R."/>
            <person name="Freedman E."/>
            <person name="Gellesch M."/>
            <person name="Goldberg J."/>
            <person name="Griggs A."/>
            <person name="Gujja S."/>
            <person name="Heiman D."/>
            <person name="Hepburn T."/>
            <person name="Howarth C."/>
            <person name="Jen D."/>
            <person name="Larson L."/>
            <person name="Lewis B."/>
            <person name="Mehta T."/>
            <person name="Park D."/>
            <person name="Pearson M."/>
            <person name="Roberts A."/>
            <person name="Saif S."/>
            <person name="Shenoy N."/>
            <person name="Sisk P."/>
            <person name="Stolte C."/>
            <person name="Sykes S."/>
            <person name="Walk T."/>
            <person name="White J."/>
            <person name="Yandava C."/>
            <person name="Burger G."/>
            <person name="Gray M.W."/>
            <person name="Holland P.W.H."/>
            <person name="King N."/>
            <person name="Lang F.B.F."/>
            <person name="Roger A.J."/>
            <person name="Ruiz-Trillo I."/>
            <person name="Lander E."/>
            <person name="Nusbaum C."/>
        </authorList>
    </citation>
    <scope>NUCLEOTIDE SEQUENCE [LARGE SCALE GENOMIC DNA]</scope>
    <source>
        <strain evidence="11">ATCC 38327</strain>
    </source>
</reference>
<dbReference type="InterPro" id="IPR046338">
    <property type="entry name" value="GAIN_dom_sf"/>
</dbReference>
<dbReference type="GO" id="GO:0005261">
    <property type="term" value="F:monoatomic cation channel activity"/>
    <property type="evidence" value="ECO:0007669"/>
    <property type="project" value="TreeGrafter"/>
</dbReference>
<keyword evidence="11" id="KW-1185">Reference proteome</keyword>
<dbReference type="Proteomes" id="UP000054350">
    <property type="component" value="Unassembled WGS sequence"/>
</dbReference>
<comment type="subcellular location">
    <subcellularLocation>
        <location evidence="1">Membrane</location>
    </subcellularLocation>
</comment>
<keyword evidence="3" id="KW-0677">Repeat</keyword>
<feature type="region of interest" description="Disordered" evidence="7">
    <location>
        <begin position="1"/>
        <end position="21"/>
    </location>
</feature>
<organism evidence="10 11">
    <name type="scientific">Allomyces macrogynus (strain ATCC 38327)</name>
    <name type="common">Allomyces javanicus var. macrogynus</name>
    <dbReference type="NCBI Taxonomy" id="578462"/>
    <lineage>
        <taxon>Eukaryota</taxon>
        <taxon>Fungi</taxon>
        <taxon>Fungi incertae sedis</taxon>
        <taxon>Blastocladiomycota</taxon>
        <taxon>Blastocladiomycetes</taxon>
        <taxon>Blastocladiales</taxon>
        <taxon>Blastocladiaceae</taxon>
        <taxon>Allomyces</taxon>
    </lineage>
</organism>
<dbReference type="GO" id="GO:0006816">
    <property type="term" value="P:calcium ion transport"/>
    <property type="evidence" value="ECO:0007669"/>
    <property type="project" value="TreeGrafter"/>
</dbReference>
<dbReference type="InterPro" id="IPR000203">
    <property type="entry name" value="GPS"/>
</dbReference>
<evidence type="ECO:0000256" key="6">
    <source>
        <dbReference type="ARBA" id="ARBA00023157"/>
    </source>
</evidence>
<dbReference type="InterPro" id="IPR057244">
    <property type="entry name" value="GAIN_B"/>
</dbReference>
<keyword evidence="5 8" id="KW-0472">Membrane</keyword>
<dbReference type="PANTHER" id="PTHR46730">
    <property type="entry name" value="POLYCYSTIN-1"/>
    <property type="match status" value="1"/>
</dbReference>
<feature type="transmembrane region" description="Helical" evidence="8">
    <location>
        <begin position="930"/>
        <end position="950"/>
    </location>
</feature>
<dbReference type="PANTHER" id="PTHR46730:SF1">
    <property type="entry name" value="PLAT DOMAIN-CONTAINING PROTEIN"/>
    <property type="match status" value="1"/>
</dbReference>